<evidence type="ECO:0000259" key="8">
    <source>
        <dbReference type="PROSITE" id="PS50850"/>
    </source>
</evidence>
<comment type="subcellular location">
    <subcellularLocation>
        <location evidence="1">Cell membrane</location>
        <topology evidence="1">Multi-pass membrane protein</topology>
    </subcellularLocation>
</comment>
<sequence length="422" mass="42830">MARWLGSVGGGLPATFWYLWVGILVNRIGGFAVLFLSLYLTNARHLSVSAAGLVVGAFGAGGVAGNLLGGVLADRWGRRPTLLLAYFGSATALFALGQLTQVALIAAVCVVAGVCHAMAWPAMISAIVDVVPAAARTRALNLQFWAHNAGVAAASLLAGALASVSFSLMFALDAATTLAAAVVLMLKVSETRPAPAPPDRVAGPPAAASRRPAGGLFAVLRDRVFLAFVGLTFLCAVVSTQGTTLLPLAMRADGLTPAQYGHVGALSAALIVIGQLFVPAVLRHASRSAALGGAALLAGAAYGSLAFVDAYPAYLAAAIGWTLGGMLSAPPNAVLQAGLAPAPLRARYQAVFYLAFPAGGLVAPAIGGFSLEHLGRWHWLASAAIGLVAAGLYLRGGPAWENRMARLAAPPPRALVHAGDAA</sequence>
<evidence type="ECO:0000256" key="6">
    <source>
        <dbReference type="ARBA" id="ARBA00023136"/>
    </source>
</evidence>
<feature type="transmembrane region" description="Helical" evidence="7">
    <location>
        <begin position="351"/>
        <end position="371"/>
    </location>
</feature>
<evidence type="ECO:0000256" key="5">
    <source>
        <dbReference type="ARBA" id="ARBA00022989"/>
    </source>
</evidence>
<feature type="transmembrane region" description="Helical" evidence="7">
    <location>
        <begin position="46"/>
        <end position="69"/>
    </location>
</feature>
<dbReference type="Pfam" id="PF07690">
    <property type="entry name" value="MFS_1"/>
    <property type="match status" value="1"/>
</dbReference>
<dbReference type="SUPFAM" id="SSF103473">
    <property type="entry name" value="MFS general substrate transporter"/>
    <property type="match status" value="1"/>
</dbReference>
<name>A0ABP4XAN6_9ACTN</name>
<dbReference type="InterPro" id="IPR005829">
    <property type="entry name" value="Sugar_transporter_CS"/>
</dbReference>
<dbReference type="InterPro" id="IPR036259">
    <property type="entry name" value="MFS_trans_sf"/>
</dbReference>
<dbReference type="EMBL" id="BAAALS010000031">
    <property type="protein sequence ID" value="GAA1771905.1"/>
    <property type="molecule type" value="Genomic_DNA"/>
</dbReference>
<dbReference type="Proteomes" id="UP001500655">
    <property type="component" value="Unassembled WGS sequence"/>
</dbReference>
<dbReference type="InterPro" id="IPR020846">
    <property type="entry name" value="MFS_dom"/>
</dbReference>
<feature type="transmembrane region" description="Helical" evidence="7">
    <location>
        <begin position="16"/>
        <end position="40"/>
    </location>
</feature>
<dbReference type="RefSeq" id="WP_344086672.1">
    <property type="nucleotide sequence ID" value="NZ_BAAALS010000031.1"/>
</dbReference>
<feature type="transmembrane region" description="Helical" evidence="7">
    <location>
        <begin position="105"/>
        <end position="132"/>
    </location>
</feature>
<keyword evidence="6 7" id="KW-0472">Membrane</keyword>
<evidence type="ECO:0000256" key="2">
    <source>
        <dbReference type="ARBA" id="ARBA00022448"/>
    </source>
</evidence>
<dbReference type="PROSITE" id="PS50850">
    <property type="entry name" value="MFS"/>
    <property type="match status" value="1"/>
</dbReference>
<organism evidence="9 10">
    <name type="scientific">Luedemannella helvata</name>
    <dbReference type="NCBI Taxonomy" id="349315"/>
    <lineage>
        <taxon>Bacteria</taxon>
        <taxon>Bacillati</taxon>
        <taxon>Actinomycetota</taxon>
        <taxon>Actinomycetes</taxon>
        <taxon>Micromonosporales</taxon>
        <taxon>Micromonosporaceae</taxon>
        <taxon>Luedemannella</taxon>
    </lineage>
</organism>
<dbReference type="PROSITE" id="PS00216">
    <property type="entry name" value="SUGAR_TRANSPORT_1"/>
    <property type="match status" value="1"/>
</dbReference>
<feature type="transmembrane region" description="Helical" evidence="7">
    <location>
        <begin position="314"/>
        <end position="339"/>
    </location>
</feature>
<evidence type="ECO:0000256" key="3">
    <source>
        <dbReference type="ARBA" id="ARBA00022475"/>
    </source>
</evidence>
<protein>
    <submittedName>
        <fullName evidence="9">MFS transporter</fullName>
    </submittedName>
</protein>
<feature type="domain" description="Major facilitator superfamily (MFS) profile" evidence="8">
    <location>
        <begin position="1"/>
        <end position="192"/>
    </location>
</feature>
<keyword evidence="10" id="KW-1185">Reference proteome</keyword>
<dbReference type="InterPro" id="IPR050171">
    <property type="entry name" value="MFS_Transporters"/>
</dbReference>
<keyword evidence="2" id="KW-0813">Transport</keyword>
<keyword evidence="3" id="KW-1003">Cell membrane</keyword>
<feature type="transmembrane region" description="Helical" evidence="7">
    <location>
        <begin position="81"/>
        <end position="99"/>
    </location>
</feature>
<feature type="transmembrane region" description="Helical" evidence="7">
    <location>
        <begin position="377"/>
        <end position="394"/>
    </location>
</feature>
<evidence type="ECO:0000256" key="4">
    <source>
        <dbReference type="ARBA" id="ARBA00022692"/>
    </source>
</evidence>
<feature type="transmembrane region" description="Helical" evidence="7">
    <location>
        <begin position="144"/>
        <end position="162"/>
    </location>
</feature>
<feature type="transmembrane region" description="Helical" evidence="7">
    <location>
        <begin position="289"/>
        <end position="308"/>
    </location>
</feature>
<accession>A0ABP4XAN6</accession>
<dbReference type="InterPro" id="IPR011701">
    <property type="entry name" value="MFS"/>
</dbReference>
<evidence type="ECO:0000256" key="7">
    <source>
        <dbReference type="SAM" id="Phobius"/>
    </source>
</evidence>
<feature type="transmembrane region" description="Helical" evidence="7">
    <location>
        <begin position="224"/>
        <end position="248"/>
    </location>
</feature>
<gene>
    <name evidence="9" type="ORF">GCM10009681_49150</name>
</gene>
<dbReference type="PANTHER" id="PTHR23517:SF2">
    <property type="entry name" value="MULTIDRUG RESISTANCE PROTEIN MDTH"/>
    <property type="match status" value="1"/>
</dbReference>
<dbReference type="Gene3D" id="1.20.1250.20">
    <property type="entry name" value="MFS general substrate transporter like domains"/>
    <property type="match status" value="1"/>
</dbReference>
<evidence type="ECO:0000313" key="9">
    <source>
        <dbReference type="EMBL" id="GAA1771905.1"/>
    </source>
</evidence>
<evidence type="ECO:0000256" key="1">
    <source>
        <dbReference type="ARBA" id="ARBA00004651"/>
    </source>
</evidence>
<feature type="transmembrane region" description="Helical" evidence="7">
    <location>
        <begin position="260"/>
        <end position="282"/>
    </location>
</feature>
<keyword evidence="4 7" id="KW-0812">Transmembrane</keyword>
<dbReference type="PANTHER" id="PTHR23517">
    <property type="entry name" value="RESISTANCE PROTEIN MDTM, PUTATIVE-RELATED-RELATED"/>
    <property type="match status" value="1"/>
</dbReference>
<reference evidence="10" key="1">
    <citation type="journal article" date="2019" name="Int. J. Syst. Evol. Microbiol.">
        <title>The Global Catalogue of Microorganisms (GCM) 10K type strain sequencing project: providing services to taxonomists for standard genome sequencing and annotation.</title>
        <authorList>
            <consortium name="The Broad Institute Genomics Platform"/>
            <consortium name="The Broad Institute Genome Sequencing Center for Infectious Disease"/>
            <person name="Wu L."/>
            <person name="Ma J."/>
        </authorList>
    </citation>
    <scope>NUCLEOTIDE SEQUENCE [LARGE SCALE GENOMIC DNA]</scope>
    <source>
        <strain evidence="10">JCM 13249</strain>
    </source>
</reference>
<proteinExistence type="predicted"/>
<keyword evidence="5 7" id="KW-1133">Transmembrane helix</keyword>
<comment type="caution">
    <text evidence="9">The sequence shown here is derived from an EMBL/GenBank/DDBJ whole genome shotgun (WGS) entry which is preliminary data.</text>
</comment>
<evidence type="ECO:0000313" key="10">
    <source>
        <dbReference type="Proteomes" id="UP001500655"/>
    </source>
</evidence>